<proteinExistence type="inferred from homology"/>
<evidence type="ECO:0000256" key="4">
    <source>
        <dbReference type="ARBA" id="ARBA00079400"/>
    </source>
</evidence>
<evidence type="ECO:0000259" key="6">
    <source>
        <dbReference type="Pfam" id="PF02350"/>
    </source>
</evidence>
<organism evidence="7 8">
    <name type="scientific">Selenobaculum gibii</name>
    <dbReference type="NCBI Taxonomy" id="3054208"/>
    <lineage>
        <taxon>Bacteria</taxon>
        <taxon>Bacillati</taxon>
        <taxon>Bacillota</taxon>
        <taxon>Negativicutes</taxon>
        <taxon>Selenomonadales</taxon>
        <taxon>Selenomonadaceae</taxon>
        <taxon>Selenobaculum</taxon>
    </lineage>
</organism>
<reference evidence="7" key="1">
    <citation type="submission" date="2023-03" db="EMBL/GenBank/DDBJ databases">
        <title>Selenobaculum gbiensis gen. nov. sp. nov., a new bacterium isolated from the gut microbiota of IBD patient.</title>
        <authorList>
            <person name="Yeo S."/>
            <person name="Park H."/>
            <person name="Huh C.S."/>
        </authorList>
    </citation>
    <scope>NUCLEOTIDE SEQUENCE</scope>
    <source>
        <strain evidence="7">ICN-92133</strain>
    </source>
</reference>
<dbReference type="KEGG" id="sgbi:P3F81_01175"/>
<dbReference type="SUPFAM" id="SSF53756">
    <property type="entry name" value="UDP-Glycosyltransferase/glycogen phosphorylase"/>
    <property type="match status" value="1"/>
</dbReference>
<dbReference type="InterPro" id="IPR029767">
    <property type="entry name" value="WecB-like"/>
</dbReference>
<dbReference type="Gene3D" id="3.40.50.2000">
    <property type="entry name" value="Glycogen Phosphorylase B"/>
    <property type="match status" value="2"/>
</dbReference>
<accession>A0A9Y2AIW4</accession>
<sequence>MLKVMTVFGTRPEAIKMAPVVLELTKYPDLIQPIVAVTAQHREMLDQVLHLFDIKPDYDLDIMAQGQTLFDITCKAMQGLNRVLSESKPDIVLVHGDTTTTFAGALAAFYHQTEIGHVEAGLRTHNKYSPYPEEMNRKLTGSLTDMHFAPTATASNNLRQENIKEEAIFVTGNTVIDALLATVNEKFEFSNEVLRKIDYKNRKVVLVTTHRRENLGEPMRHVYQALRDLVNEFEDIEIVFPVHKNPKVREVVESELGGLARVNLIDPLDYEPFANLLARSYLVLTDSGGIQEEAPALGKPVLVLRDTTERPEAIDAGTVKLIGTDKMKIYNEAKLLLSNKKEYERMANACNPYGDGQAARRIVEAILWKHGLRSEKPGSFEF</sequence>
<gene>
    <name evidence="7" type="primary">wecB</name>
    <name evidence="7" type="ORF">P3F81_01175</name>
</gene>
<evidence type="ECO:0000256" key="2">
    <source>
        <dbReference type="ARBA" id="ARBA00038209"/>
    </source>
</evidence>
<dbReference type="PANTHER" id="PTHR43174:SF2">
    <property type="entry name" value="UDP-N-ACETYLGLUCOSAMINE 2-EPIMERASE"/>
    <property type="match status" value="1"/>
</dbReference>
<protein>
    <recommendedName>
        <fullName evidence="3">UDP-N-acetylglucosamine 2-epimerase (non-hydrolyzing)</fullName>
        <ecNumber evidence="3">5.1.3.14</ecNumber>
    </recommendedName>
    <alternativeName>
        <fullName evidence="4">UDP-GlcNAc-2-epimerase</fullName>
    </alternativeName>
</protein>
<dbReference type="PANTHER" id="PTHR43174">
    <property type="entry name" value="UDP-N-ACETYLGLUCOSAMINE 2-EPIMERASE"/>
    <property type="match status" value="1"/>
</dbReference>
<dbReference type="Pfam" id="PF02350">
    <property type="entry name" value="Epimerase_2"/>
    <property type="match status" value="1"/>
</dbReference>
<evidence type="ECO:0000256" key="5">
    <source>
        <dbReference type="RuleBase" id="RU003513"/>
    </source>
</evidence>
<dbReference type="CDD" id="cd03786">
    <property type="entry name" value="GTB_UDP-GlcNAc_2-Epimerase"/>
    <property type="match status" value="1"/>
</dbReference>
<evidence type="ECO:0000256" key="3">
    <source>
        <dbReference type="ARBA" id="ARBA00038858"/>
    </source>
</evidence>
<dbReference type="Proteomes" id="UP001243623">
    <property type="component" value="Chromosome"/>
</dbReference>
<dbReference type="FunFam" id="3.40.50.2000:FF:000043">
    <property type="entry name" value="UDP-N-acetylglucosamine 2-epimerase"/>
    <property type="match status" value="1"/>
</dbReference>
<feature type="domain" description="UDP-N-acetylglucosamine 2-epimerase" evidence="6">
    <location>
        <begin position="31"/>
        <end position="366"/>
    </location>
</feature>
<dbReference type="RefSeq" id="WP_147667131.1">
    <property type="nucleotide sequence ID" value="NZ_CP120678.1"/>
</dbReference>
<dbReference type="GO" id="GO:0008761">
    <property type="term" value="F:UDP-N-acetylglucosamine 2-epimerase activity"/>
    <property type="evidence" value="ECO:0007669"/>
    <property type="project" value="UniProtKB-EC"/>
</dbReference>
<dbReference type="NCBIfam" id="TIGR00236">
    <property type="entry name" value="wecB"/>
    <property type="match status" value="1"/>
</dbReference>
<dbReference type="EC" id="5.1.3.14" evidence="3"/>
<dbReference type="AlphaFoldDB" id="A0A9Y2AIW4"/>
<keyword evidence="8" id="KW-1185">Reference proteome</keyword>
<evidence type="ECO:0000256" key="1">
    <source>
        <dbReference type="ARBA" id="ARBA00023235"/>
    </source>
</evidence>
<evidence type="ECO:0000313" key="7">
    <source>
        <dbReference type="EMBL" id="WIW70964.1"/>
    </source>
</evidence>
<comment type="similarity">
    <text evidence="2 5">Belongs to the UDP-N-acetylglucosamine 2-epimerase family.</text>
</comment>
<keyword evidence="1 5" id="KW-0413">Isomerase</keyword>
<dbReference type="EMBL" id="CP120678">
    <property type="protein sequence ID" value="WIW70964.1"/>
    <property type="molecule type" value="Genomic_DNA"/>
</dbReference>
<name>A0A9Y2AIW4_9FIRM</name>
<dbReference type="InterPro" id="IPR003331">
    <property type="entry name" value="UDP_GlcNAc_Epimerase_2_dom"/>
</dbReference>
<evidence type="ECO:0000313" key="8">
    <source>
        <dbReference type="Proteomes" id="UP001243623"/>
    </source>
</evidence>